<feature type="non-terminal residue" evidence="4">
    <location>
        <position position="1"/>
    </location>
</feature>
<gene>
    <name evidence="4" type="ORF">F7725_002722</name>
</gene>
<keyword evidence="5" id="KW-1185">Reference proteome</keyword>
<organism evidence="4 5">
    <name type="scientific">Dissostichus mawsoni</name>
    <name type="common">Antarctic cod</name>
    <dbReference type="NCBI Taxonomy" id="36200"/>
    <lineage>
        <taxon>Eukaryota</taxon>
        <taxon>Metazoa</taxon>
        <taxon>Chordata</taxon>
        <taxon>Craniata</taxon>
        <taxon>Vertebrata</taxon>
        <taxon>Euteleostomi</taxon>
        <taxon>Actinopterygii</taxon>
        <taxon>Neopterygii</taxon>
        <taxon>Teleostei</taxon>
        <taxon>Neoteleostei</taxon>
        <taxon>Acanthomorphata</taxon>
        <taxon>Eupercaria</taxon>
        <taxon>Perciformes</taxon>
        <taxon>Notothenioidei</taxon>
        <taxon>Nototheniidae</taxon>
        <taxon>Dissostichus</taxon>
    </lineage>
</organism>
<feature type="region of interest" description="Disordered" evidence="2">
    <location>
        <begin position="1"/>
        <end position="110"/>
    </location>
</feature>
<dbReference type="AlphaFoldDB" id="A0A7J5Y437"/>
<evidence type="ECO:0000313" key="5">
    <source>
        <dbReference type="Proteomes" id="UP000518266"/>
    </source>
</evidence>
<dbReference type="GO" id="GO:0008270">
    <property type="term" value="F:zinc ion binding"/>
    <property type="evidence" value="ECO:0007669"/>
    <property type="project" value="UniProtKB-KW"/>
</dbReference>
<keyword evidence="1" id="KW-0863">Zinc-finger</keyword>
<dbReference type="EMBL" id="JAAKFY010000018">
    <property type="protein sequence ID" value="KAF3843873.1"/>
    <property type="molecule type" value="Genomic_DNA"/>
</dbReference>
<evidence type="ECO:0000256" key="2">
    <source>
        <dbReference type="SAM" id="MobiDB-lite"/>
    </source>
</evidence>
<feature type="region of interest" description="Disordered" evidence="2">
    <location>
        <begin position="343"/>
        <end position="401"/>
    </location>
</feature>
<keyword evidence="1" id="KW-0479">Metal-binding</keyword>
<feature type="compositionally biased region" description="Low complexity" evidence="2">
    <location>
        <begin position="181"/>
        <end position="210"/>
    </location>
</feature>
<feature type="region of interest" description="Disordered" evidence="2">
    <location>
        <begin position="180"/>
        <end position="210"/>
    </location>
</feature>
<feature type="compositionally biased region" description="Low complexity" evidence="2">
    <location>
        <begin position="43"/>
        <end position="62"/>
    </location>
</feature>
<evidence type="ECO:0000259" key="3">
    <source>
        <dbReference type="PROSITE" id="PS50158"/>
    </source>
</evidence>
<protein>
    <recommendedName>
        <fullName evidence="3">CCHC-type domain-containing protein</fullName>
    </recommendedName>
</protein>
<name>A0A7J5Y437_DISMA</name>
<comment type="caution">
    <text evidence="4">The sequence shown here is derived from an EMBL/GenBank/DDBJ whole genome shotgun (WGS) entry which is preliminary data.</text>
</comment>
<feature type="domain" description="CCHC-type" evidence="3">
    <location>
        <begin position="589"/>
        <end position="603"/>
    </location>
</feature>
<evidence type="ECO:0000256" key="1">
    <source>
        <dbReference type="PROSITE-ProRule" id="PRU00047"/>
    </source>
</evidence>
<dbReference type="PROSITE" id="PS50158">
    <property type="entry name" value="ZF_CCHC"/>
    <property type="match status" value="1"/>
</dbReference>
<sequence length="672" mass="71494">RPAHQRPGILPNRLPLSRDRLSPVSTRRAEHLPRSRPSPSPAPRTGSTRYKPSSQPGVSRSSRPPRRAQSRGKRSCKSAYAEAPPAKKKTSLLANPPTPGSSAEQQPPDTSVITSLQSLANSLHNIDARLQSLESASTSASSTITAAQSSMMLPGPSHFQPISLPQDGAIAHSLASANLAPPLGGSTPPPGGTSYPLGGSTPPPGGTSYPLGGPHLLQGDLTSFRGVHTSSRGDLTSFRGVHTSSRGDLTSFRGVHTSSRGDLISFRGVHTSSRGDLISFRGGDLTSFRGVHTSSRGDLTSFRGVHTSSRGDLTSFRGVHTSSRGDLISFRGLRELAALATSRLPSQESADPAGPLAEPSRGGKRSCKSAYAEAPPAKKKTSLLANPPTPGSSAEQQPPDTSVITSLQSLANSLHNIDARLQSLESASTSASSTITAAQSSMMLPGPSHFQPISLPQDGAIAHSLASANLAPPLGRPYMPKAANISTRLRAKILQGKDINLVSLFLPSPECEDVICSVYPERRQELDSYLALIGDLSQNYAKDVFFQYHKSFSSKAALFISQANSRLVWSVLDTELLVMAIGGAPLITCIHCGNPGHIAPFCPIVQVHDALLVDEVHPVDDLQHVFNHLSLLSNKNGGRQRNALDMLVFNFHNNRKVSEEDTYLHFKIKAFP</sequence>
<dbReference type="InterPro" id="IPR001878">
    <property type="entry name" value="Znf_CCHC"/>
</dbReference>
<accession>A0A7J5Y437</accession>
<feature type="region of interest" description="Disordered" evidence="2">
    <location>
        <begin position="292"/>
        <end position="320"/>
    </location>
</feature>
<feature type="compositionally biased region" description="Polar residues" evidence="2">
    <location>
        <begin position="391"/>
        <end position="401"/>
    </location>
</feature>
<feature type="non-terminal residue" evidence="4">
    <location>
        <position position="672"/>
    </location>
</feature>
<proteinExistence type="predicted"/>
<dbReference type="Proteomes" id="UP000518266">
    <property type="component" value="Unassembled WGS sequence"/>
</dbReference>
<evidence type="ECO:0000313" key="4">
    <source>
        <dbReference type="EMBL" id="KAF3843873.1"/>
    </source>
</evidence>
<feature type="compositionally biased region" description="Basic residues" evidence="2">
    <location>
        <begin position="63"/>
        <end position="76"/>
    </location>
</feature>
<feature type="compositionally biased region" description="Basic and acidic residues" evidence="2">
    <location>
        <begin position="16"/>
        <end position="33"/>
    </location>
</feature>
<keyword evidence="1" id="KW-0862">Zinc</keyword>
<dbReference type="GO" id="GO:0003676">
    <property type="term" value="F:nucleic acid binding"/>
    <property type="evidence" value="ECO:0007669"/>
    <property type="project" value="InterPro"/>
</dbReference>
<dbReference type="OrthoDB" id="8959254at2759"/>
<reference evidence="4 5" key="1">
    <citation type="submission" date="2020-03" db="EMBL/GenBank/DDBJ databases">
        <title>Dissostichus mawsoni Genome sequencing and assembly.</title>
        <authorList>
            <person name="Park H."/>
        </authorList>
    </citation>
    <scope>NUCLEOTIDE SEQUENCE [LARGE SCALE GENOMIC DNA]</scope>
    <source>
        <strain evidence="4">DM0001</strain>
        <tissue evidence="4">Muscle</tissue>
    </source>
</reference>
<feature type="compositionally biased region" description="Polar residues" evidence="2">
    <location>
        <begin position="100"/>
        <end position="110"/>
    </location>
</feature>